<dbReference type="InterPro" id="IPR029057">
    <property type="entry name" value="PRTase-like"/>
</dbReference>
<dbReference type="STRING" id="426701.SAMN04488098_100654"/>
<dbReference type="Pfam" id="PF00156">
    <property type="entry name" value="Pribosyltran"/>
    <property type="match status" value="1"/>
</dbReference>
<dbReference type="RefSeq" id="WP_143009175.1">
    <property type="nucleotide sequence ID" value="NZ_FNFK01000006.1"/>
</dbReference>
<evidence type="ECO:0000256" key="1">
    <source>
        <dbReference type="ARBA" id="ARBA00008007"/>
    </source>
</evidence>
<gene>
    <name evidence="3" type="ORF">SAMN04488098_100654</name>
</gene>
<protein>
    <submittedName>
        <fullName evidence="3">Competence protein ComFC</fullName>
    </submittedName>
</protein>
<dbReference type="EMBL" id="FNFK01000006">
    <property type="protein sequence ID" value="SDJ88828.1"/>
    <property type="molecule type" value="Genomic_DNA"/>
</dbReference>
<organism evidence="3 4">
    <name type="scientific">Alkalibacterium thalassium</name>
    <dbReference type="NCBI Taxonomy" id="426701"/>
    <lineage>
        <taxon>Bacteria</taxon>
        <taxon>Bacillati</taxon>
        <taxon>Bacillota</taxon>
        <taxon>Bacilli</taxon>
        <taxon>Lactobacillales</taxon>
        <taxon>Carnobacteriaceae</taxon>
        <taxon>Alkalibacterium</taxon>
    </lineage>
</organism>
<feature type="domain" description="Phosphoribosyltransferase" evidence="2">
    <location>
        <begin position="176"/>
        <end position="229"/>
    </location>
</feature>
<dbReference type="InterPro" id="IPR051910">
    <property type="entry name" value="ComF/GntX_DNA_util-trans"/>
</dbReference>
<dbReference type="Gene3D" id="3.40.50.2020">
    <property type="match status" value="1"/>
</dbReference>
<accession>A0A1G8XE30</accession>
<dbReference type="OrthoDB" id="9779910at2"/>
<sequence length="230" mass="26502">MSRCKWCGTIHSNTLTIHALVRFELQPDTLCFQCREKLESLNDQLTCRGCSRIQDKTDYCPDCLSWQKTYQGHTHIHEAMYAYNEFASQIIEQFKFTGDCAIAELFVKEVKEYFRKIGQTALIIPIPVSRESYSTRGFNQTELLLAVSGVTYNSVLVNRYQCGRQSGKNRKQRLESPQPFEIDPCHGELIRGKPVVLVDDIYTTGRTIYHALDLILPMEPSSIRSFSLFR</sequence>
<evidence type="ECO:0000259" key="2">
    <source>
        <dbReference type="Pfam" id="PF00156"/>
    </source>
</evidence>
<keyword evidence="4" id="KW-1185">Reference proteome</keyword>
<dbReference type="Proteomes" id="UP000199433">
    <property type="component" value="Unassembled WGS sequence"/>
</dbReference>
<dbReference type="SUPFAM" id="SSF53271">
    <property type="entry name" value="PRTase-like"/>
    <property type="match status" value="1"/>
</dbReference>
<dbReference type="PANTHER" id="PTHR47505:SF1">
    <property type="entry name" value="DNA UTILIZATION PROTEIN YHGH"/>
    <property type="match status" value="1"/>
</dbReference>
<reference evidence="4" key="1">
    <citation type="submission" date="2016-10" db="EMBL/GenBank/DDBJ databases">
        <authorList>
            <person name="Varghese N."/>
            <person name="Submissions S."/>
        </authorList>
    </citation>
    <scope>NUCLEOTIDE SEQUENCE [LARGE SCALE GENOMIC DNA]</scope>
    <source>
        <strain evidence="4">DSM 19181</strain>
    </source>
</reference>
<dbReference type="PANTHER" id="PTHR47505">
    <property type="entry name" value="DNA UTILIZATION PROTEIN YHGH"/>
    <property type="match status" value="1"/>
</dbReference>
<evidence type="ECO:0000313" key="3">
    <source>
        <dbReference type="EMBL" id="SDJ88828.1"/>
    </source>
</evidence>
<proteinExistence type="inferred from homology"/>
<dbReference type="SUPFAM" id="SSF161187">
    <property type="entry name" value="YfgJ-like"/>
    <property type="match status" value="1"/>
</dbReference>
<comment type="similarity">
    <text evidence="1">Belongs to the ComF/GntX family.</text>
</comment>
<dbReference type="CDD" id="cd06223">
    <property type="entry name" value="PRTases_typeI"/>
    <property type="match status" value="1"/>
</dbReference>
<evidence type="ECO:0000313" key="4">
    <source>
        <dbReference type="Proteomes" id="UP000199433"/>
    </source>
</evidence>
<dbReference type="InterPro" id="IPR000836">
    <property type="entry name" value="PRTase_dom"/>
</dbReference>
<dbReference type="AlphaFoldDB" id="A0A1G8XE30"/>
<name>A0A1G8XE30_9LACT</name>